<dbReference type="CDD" id="cd11528">
    <property type="entry name" value="NTP-PPase_MazG_Nterm"/>
    <property type="match status" value="1"/>
</dbReference>
<dbReference type="GO" id="GO:0046081">
    <property type="term" value="P:dUTP catabolic process"/>
    <property type="evidence" value="ECO:0007669"/>
    <property type="project" value="TreeGrafter"/>
</dbReference>
<dbReference type="GO" id="GO:0046061">
    <property type="term" value="P:dATP catabolic process"/>
    <property type="evidence" value="ECO:0007669"/>
    <property type="project" value="TreeGrafter"/>
</dbReference>
<dbReference type="InterPro" id="IPR004518">
    <property type="entry name" value="MazG-like_dom"/>
</dbReference>
<dbReference type="Proteomes" id="UP000249354">
    <property type="component" value="Unassembled WGS sequence"/>
</dbReference>
<evidence type="ECO:0000313" key="2">
    <source>
        <dbReference type="EMBL" id="PZO15783.1"/>
    </source>
</evidence>
<dbReference type="NCBIfam" id="NF007113">
    <property type="entry name" value="PRK09562.1"/>
    <property type="match status" value="1"/>
</dbReference>
<comment type="caution">
    <text evidence="2">The sequence shown here is derived from an EMBL/GenBank/DDBJ whole genome shotgun (WGS) entry which is preliminary data.</text>
</comment>
<feature type="domain" description="NTP pyrophosphohydrolase MazG-like" evidence="1">
    <location>
        <begin position="46"/>
        <end position="119"/>
    </location>
</feature>
<dbReference type="PANTHER" id="PTHR30522:SF0">
    <property type="entry name" value="NUCLEOSIDE TRIPHOSPHATE PYROPHOSPHOHYDROLASE"/>
    <property type="match status" value="1"/>
</dbReference>
<dbReference type="GO" id="GO:0006203">
    <property type="term" value="P:dGTP catabolic process"/>
    <property type="evidence" value="ECO:0007669"/>
    <property type="project" value="TreeGrafter"/>
</dbReference>
<dbReference type="GO" id="GO:0046052">
    <property type="term" value="P:UTP catabolic process"/>
    <property type="evidence" value="ECO:0007669"/>
    <property type="project" value="TreeGrafter"/>
</dbReference>
<dbReference type="CDD" id="cd11529">
    <property type="entry name" value="NTP-PPase_MazG_Cterm"/>
    <property type="match status" value="1"/>
</dbReference>
<accession>A0A2W4U4C5</accession>
<evidence type="ECO:0000259" key="1">
    <source>
        <dbReference type="Pfam" id="PF03819"/>
    </source>
</evidence>
<dbReference type="GO" id="GO:0046076">
    <property type="term" value="P:dTTP catabolic process"/>
    <property type="evidence" value="ECO:0007669"/>
    <property type="project" value="TreeGrafter"/>
</dbReference>
<dbReference type="Gene3D" id="1.10.287.1080">
    <property type="entry name" value="MazG-like"/>
    <property type="match status" value="2"/>
</dbReference>
<dbReference type="GO" id="GO:0046047">
    <property type="term" value="P:TTP catabolic process"/>
    <property type="evidence" value="ECO:0007669"/>
    <property type="project" value="TreeGrafter"/>
</dbReference>
<protein>
    <submittedName>
        <fullName evidence="2">Nucleoside triphosphate pyrophosphohydrolase</fullName>
    </submittedName>
</protein>
<dbReference type="InterPro" id="IPR011551">
    <property type="entry name" value="NTP_PyrPHydrolase_MazG"/>
</dbReference>
<dbReference type="Pfam" id="PF03819">
    <property type="entry name" value="MazG"/>
    <property type="match status" value="2"/>
</dbReference>
<evidence type="ECO:0000313" key="3">
    <source>
        <dbReference type="Proteomes" id="UP000249354"/>
    </source>
</evidence>
<dbReference type="InterPro" id="IPR048011">
    <property type="entry name" value="NTP-PPase_MazG-like_C"/>
</dbReference>
<reference evidence="3" key="1">
    <citation type="submission" date="2018-04" db="EMBL/GenBank/DDBJ databases">
        <authorList>
            <person name="Cornet L."/>
        </authorList>
    </citation>
    <scope>NUCLEOTIDE SEQUENCE [LARGE SCALE GENOMIC DNA]</scope>
</reference>
<dbReference type="GO" id="GO:0006950">
    <property type="term" value="P:response to stress"/>
    <property type="evidence" value="ECO:0007669"/>
    <property type="project" value="UniProtKB-ARBA"/>
</dbReference>
<dbReference type="InterPro" id="IPR048015">
    <property type="entry name" value="NTP-PPase_MazG-like_N"/>
</dbReference>
<reference evidence="2 3" key="2">
    <citation type="submission" date="2018-06" db="EMBL/GenBank/DDBJ databases">
        <title>Metagenomic assembly of (sub)arctic Cyanobacteria and their associated microbiome from non-axenic cultures.</title>
        <authorList>
            <person name="Baurain D."/>
        </authorList>
    </citation>
    <scope>NUCLEOTIDE SEQUENCE [LARGE SCALE GENOMIC DNA]</scope>
    <source>
        <strain evidence="2">ULC129bin1</strain>
    </source>
</reference>
<name>A0A2W4U4C5_9CYAN</name>
<dbReference type="GO" id="GO:0047429">
    <property type="term" value="F:nucleoside triphosphate diphosphatase activity"/>
    <property type="evidence" value="ECO:0007669"/>
    <property type="project" value="InterPro"/>
</dbReference>
<gene>
    <name evidence="2" type="ORF">DCF25_13075</name>
</gene>
<dbReference type="PANTHER" id="PTHR30522">
    <property type="entry name" value="NUCLEOSIDE TRIPHOSPHATE PYROPHOSPHOHYDROLASE"/>
    <property type="match status" value="1"/>
</dbReference>
<dbReference type="SUPFAM" id="SSF101386">
    <property type="entry name" value="all-alpha NTP pyrophosphatases"/>
    <property type="match status" value="2"/>
</dbReference>
<keyword evidence="2" id="KW-0378">Hydrolase</keyword>
<dbReference type="NCBIfam" id="TIGR00444">
    <property type="entry name" value="mazG"/>
    <property type="match status" value="1"/>
</dbReference>
<proteinExistence type="predicted"/>
<feature type="domain" description="NTP pyrophosphohydrolase MazG-like" evidence="1">
    <location>
        <begin position="191"/>
        <end position="252"/>
    </location>
</feature>
<sequence>MNDSPNVEPIPSPDKHAQILSELQRLIAIIDQLRHPETGCPWDLKQTPETLTPYVVEEAYEVVDAIHHGSKQDMAEELGDLLLQVVLQAQIFKEQGDFDLGDIAKGIANKMVRRHPHVFSDAVADTPEAVNANWEEIKAQEKAQKTGTSETALSPKLKNYAQSMPPLDGAMKISQKAAKAGFEWDNIEEVWAKVDEEIAELKQAIAHESKAAQAGELGDVFFSLIQVARWHQLNPAEALQGTSRRFVQRFEQVEAQAQQPLNEYSAQELNAFWNRAKQQIKQDESGR</sequence>
<organism evidence="2 3">
    <name type="scientific">Leptolyngbya foveolarum</name>
    <dbReference type="NCBI Taxonomy" id="47253"/>
    <lineage>
        <taxon>Bacteria</taxon>
        <taxon>Bacillati</taxon>
        <taxon>Cyanobacteriota</taxon>
        <taxon>Cyanophyceae</taxon>
        <taxon>Leptolyngbyales</taxon>
        <taxon>Leptolyngbyaceae</taxon>
        <taxon>Leptolyngbya group</taxon>
        <taxon>Leptolyngbya</taxon>
    </lineage>
</organism>
<dbReference type="FunFam" id="1.10.287.1080:FF:000001">
    <property type="entry name" value="Nucleoside triphosphate pyrophosphohydrolase"/>
    <property type="match status" value="1"/>
</dbReference>
<dbReference type="EMBL" id="QBMC01000087">
    <property type="protein sequence ID" value="PZO15783.1"/>
    <property type="molecule type" value="Genomic_DNA"/>
</dbReference>
<dbReference type="AlphaFoldDB" id="A0A2W4U4C5"/>